<keyword evidence="2" id="KW-0227">DNA damage</keyword>
<gene>
    <name evidence="4" type="ORF">ELE36_07200</name>
</gene>
<organism evidence="4 5">
    <name type="scientific">Pseudolysobacter antarcticus</name>
    <dbReference type="NCBI Taxonomy" id="2511995"/>
    <lineage>
        <taxon>Bacteria</taxon>
        <taxon>Pseudomonadati</taxon>
        <taxon>Pseudomonadota</taxon>
        <taxon>Gammaproteobacteria</taxon>
        <taxon>Lysobacterales</taxon>
        <taxon>Rhodanobacteraceae</taxon>
        <taxon>Pseudolysobacter</taxon>
    </lineage>
</organism>
<dbReference type="SUPFAM" id="SSF56672">
    <property type="entry name" value="DNA/RNA polymerases"/>
    <property type="match status" value="1"/>
</dbReference>
<name>A0A411HI27_9GAMM</name>
<evidence type="ECO:0000259" key="3">
    <source>
        <dbReference type="Pfam" id="PF00817"/>
    </source>
</evidence>
<evidence type="ECO:0000313" key="5">
    <source>
        <dbReference type="Proteomes" id="UP000291562"/>
    </source>
</evidence>
<dbReference type="PANTHER" id="PTHR35369">
    <property type="entry name" value="BLR3025 PROTEIN-RELATED"/>
    <property type="match status" value="1"/>
</dbReference>
<dbReference type="InterPro" id="IPR043128">
    <property type="entry name" value="Rev_trsase/Diguanyl_cyclase"/>
</dbReference>
<sequence length="472" mass="52388">MLWACILLPQLSLDDVVRRSIDPAAPLVIAEGPSQRRVVRHANGPAQRAGLRRGQPVAAARALLPEFRCIAYDPDKETQLRLILAGWAYGYSSMISLRESDAILVEIGASLTLFGPWPQLERRLRAELAELGITHRIAVAPTALGACVLAATQDGMAVMQAGPFNNALTQVFLESALLFPADVVALKAMGLRRLRDVFRLPRAGLAKRFSPELLDHLDRMRGEAADPLPLHHPAAHFSARMEFDHAIESSETLLFPLRRLLGDFSAYLHGRDSGVQQFDLVLEHDDLAPTIISIGLQSPQRQASVLFEICRLKVQNTSVPAAIRALGIRARDLPAFVPDAVDLFDDRAGGQLSWPQLADRLRARLGPDSVYQLTATEDPRPERAWQRTVFNKRNDALPVDGTRPTWLFRTPLPLHGVPQHILAGPERIESGWWSGGDVRRDYYVIETRLGQRAWAFQSGGEGSLWMLHGWFA</sequence>
<dbReference type="RefSeq" id="WP_129832427.1">
    <property type="nucleotide sequence ID" value="NZ_CP035704.1"/>
</dbReference>
<evidence type="ECO:0000313" key="4">
    <source>
        <dbReference type="EMBL" id="QBB70168.1"/>
    </source>
</evidence>
<dbReference type="PANTHER" id="PTHR35369:SF2">
    <property type="entry name" value="BLR3025 PROTEIN"/>
    <property type="match status" value="1"/>
</dbReference>
<dbReference type="CDD" id="cd03468">
    <property type="entry name" value="PolY_like"/>
    <property type="match status" value="1"/>
</dbReference>
<dbReference type="OrthoDB" id="5298951at2"/>
<feature type="domain" description="UmuC" evidence="3">
    <location>
        <begin position="25"/>
        <end position="147"/>
    </location>
</feature>
<dbReference type="EMBL" id="CP035704">
    <property type="protein sequence ID" value="QBB70168.1"/>
    <property type="molecule type" value="Genomic_DNA"/>
</dbReference>
<dbReference type="InterPro" id="IPR050356">
    <property type="entry name" value="SulA_CellDiv_inhibitor"/>
</dbReference>
<keyword evidence="5" id="KW-1185">Reference proteome</keyword>
<comment type="similarity">
    <text evidence="1">Belongs to the DNA polymerase type-Y family.</text>
</comment>
<dbReference type="KEGG" id="xbc:ELE36_07200"/>
<dbReference type="Gene3D" id="3.40.1170.60">
    <property type="match status" value="1"/>
</dbReference>
<evidence type="ECO:0000256" key="1">
    <source>
        <dbReference type="ARBA" id="ARBA00010945"/>
    </source>
</evidence>
<accession>A0A411HI27</accession>
<dbReference type="AlphaFoldDB" id="A0A411HI27"/>
<dbReference type="Pfam" id="PF00817">
    <property type="entry name" value="IMS"/>
    <property type="match status" value="1"/>
</dbReference>
<dbReference type="InterPro" id="IPR001126">
    <property type="entry name" value="UmuC"/>
</dbReference>
<reference evidence="4 5" key="1">
    <citation type="submission" date="2019-01" db="EMBL/GenBank/DDBJ databases">
        <title>Pseudolysobacter antarctica gen. nov., sp. nov., isolated from Fildes Peninsula, Antarctica.</title>
        <authorList>
            <person name="Wei Z."/>
            <person name="Peng F."/>
        </authorList>
    </citation>
    <scope>NUCLEOTIDE SEQUENCE [LARGE SCALE GENOMIC DNA]</scope>
    <source>
        <strain evidence="4 5">AQ6-296</strain>
    </source>
</reference>
<evidence type="ECO:0000256" key="2">
    <source>
        <dbReference type="ARBA" id="ARBA00022763"/>
    </source>
</evidence>
<protein>
    <submittedName>
        <fullName evidence="4">DNA polymerase Y family protein</fullName>
    </submittedName>
</protein>
<dbReference type="Gene3D" id="3.30.70.270">
    <property type="match status" value="1"/>
</dbReference>
<dbReference type="InterPro" id="IPR043502">
    <property type="entry name" value="DNA/RNA_pol_sf"/>
</dbReference>
<proteinExistence type="inferred from homology"/>
<dbReference type="Proteomes" id="UP000291562">
    <property type="component" value="Chromosome"/>
</dbReference>
<dbReference type="GO" id="GO:0006281">
    <property type="term" value="P:DNA repair"/>
    <property type="evidence" value="ECO:0007669"/>
    <property type="project" value="InterPro"/>
</dbReference>